<feature type="region of interest" description="Disordered" evidence="1">
    <location>
        <begin position="374"/>
        <end position="396"/>
    </location>
</feature>
<dbReference type="EMBL" id="SORE01000009">
    <property type="protein sequence ID" value="TDY50411.1"/>
    <property type="molecule type" value="Genomic_DNA"/>
</dbReference>
<comment type="caution">
    <text evidence="3">The sequence shown here is derived from an EMBL/GenBank/DDBJ whole genome shotgun (WGS) entry which is preliminary data.</text>
</comment>
<dbReference type="AlphaFoldDB" id="A0A4V3HEW1"/>
<accession>A0A4V3HEW1</accession>
<dbReference type="Pfam" id="PF00425">
    <property type="entry name" value="Chorismate_bind"/>
    <property type="match status" value="1"/>
</dbReference>
<dbReference type="InterPro" id="IPR043132">
    <property type="entry name" value="BCAT-like_C"/>
</dbReference>
<name>A0A4V3HEW1_9BURK</name>
<feature type="domain" description="Chorismate-utilising enzyme C-terminal" evidence="2">
    <location>
        <begin position="135"/>
        <end position="423"/>
    </location>
</feature>
<dbReference type="Gene3D" id="3.60.120.10">
    <property type="entry name" value="Anthranilate synthase"/>
    <property type="match status" value="1"/>
</dbReference>
<gene>
    <name evidence="3" type="ORF">BX592_109196</name>
</gene>
<feature type="compositionally biased region" description="Low complexity" evidence="1">
    <location>
        <begin position="383"/>
        <end position="393"/>
    </location>
</feature>
<keyword evidence="4" id="KW-1185">Reference proteome</keyword>
<evidence type="ECO:0000313" key="4">
    <source>
        <dbReference type="Proteomes" id="UP000295509"/>
    </source>
</evidence>
<dbReference type="InterPro" id="IPR019999">
    <property type="entry name" value="Anth_synth_I-like"/>
</dbReference>
<keyword evidence="3" id="KW-0456">Lyase</keyword>
<dbReference type="InterPro" id="IPR015890">
    <property type="entry name" value="Chorismate_C"/>
</dbReference>
<dbReference type="SUPFAM" id="SSF56752">
    <property type="entry name" value="D-aminoacid aminotransferase-like PLP-dependent enzymes"/>
    <property type="match status" value="1"/>
</dbReference>
<dbReference type="GO" id="GO:0046820">
    <property type="term" value="F:4-amino-4-deoxychorismate synthase activity"/>
    <property type="evidence" value="ECO:0007669"/>
    <property type="project" value="TreeGrafter"/>
</dbReference>
<dbReference type="PANTHER" id="PTHR11236:SF50">
    <property type="entry name" value="AMINODEOXYCHORISMATE SYNTHASE COMPONENT 1"/>
    <property type="match status" value="1"/>
</dbReference>
<proteinExistence type="predicted"/>
<dbReference type="Gene3D" id="3.30.470.10">
    <property type="match status" value="1"/>
</dbReference>
<evidence type="ECO:0000259" key="2">
    <source>
        <dbReference type="Pfam" id="PF00425"/>
    </source>
</evidence>
<dbReference type="PANTHER" id="PTHR11236">
    <property type="entry name" value="AMINOBENZOATE/ANTHRANILATE SYNTHASE"/>
    <property type="match status" value="1"/>
</dbReference>
<dbReference type="SUPFAM" id="SSF56322">
    <property type="entry name" value="ADC synthase"/>
    <property type="match status" value="1"/>
</dbReference>
<dbReference type="RefSeq" id="WP_134192439.1">
    <property type="nucleotide sequence ID" value="NZ_JBHLUW010000028.1"/>
</dbReference>
<dbReference type="InterPro" id="IPR036038">
    <property type="entry name" value="Aminotransferase-like"/>
</dbReference>
<organism evidence="3 4">
    <name type="scientific">Paraburkholderia rhizosphaerae</name>
    <dbReference type="NCBI Taxonomy" id="480658"/>
    <lineage>
        <taxon>Bacteria</taxon>
        <taxon>Pseudomonadati</taxon>
        <taxon>Pseudomonadota</taxon>
        <taxon>Betaproteobacteria</taxon>
        <taxon>Burkholderiales</taxon>
        <taxon>Burkholderiaceae</taxon>
        <taxon>Paraburkholderia</taxon>
    </lineage>
</organism>
<dbReference type="Gene3D" id="3.20.10.10">
    <property type="entry name" value="D-amino Acid Aminotransferase, subunit A, domain 2"/>
    <property type="match status" value="1"/>
</dbReference>
<dbReference type="Pfam" id="PF01063">
    <property type="entry name" value="Aminotran_4"/>
    <property type="match status" value="1"/>
</dbReference>
<dbReference type="PRINTS" id="PR00095">
    <property type="entry name" value="ANTSNTHASEI"/>
</dbReference>
<dbReference type="InterPro" id="IPR005801">
    <property type="entry name" value="ADC_synthase"/>
</dbReference>
<sequence length="646" mass="70296">MTAVDPNAVFALLDDCNSTALRRSSRLYTGFRHEHVCTDGAQLDTVCEAAADDTRRGLHAVVLADYEFGRNLAFTKTTPTQRGPSTSGALRFLLFDHCAKLSRDEVDVWLVQRDSGAVEPSIAGTGGVQASVDYPEFERAIDAIHDALRAGDSYQINYTYRLAFDVFGPPAALFRRLRARQTVQYGALIALPDSRWVLSCSPELFIEKKSGALRARPMKGTAPRSRDPAEDRAASDFLAHDPKNRAENVMIVDLLRNDLSRVAQTGSVKVPALFSVEPYESVWQMTSTVTALLRPRTSFADILRALFPCGSITGAPKHKTMQLIDVLESTPRGLYTGAIGWLDAPAQPMAPATQRCGDFCLSVAIRTLTLEPAAARQTPARDPSSSPAEAPEPTGVYHGKLGIGAGIVLDSVAADEYAECQLKARFLTEADPGFQLFETMYATHEAGVRHIDRHLARVGASAGWLGFRFDAADVRARLAARCNTLQAGQPHRIRLVIDKAGAVELTVAPLVPLTGETVGVLLGPEHGFAHVHSHDPLLRHKTTRRAEYDRGWREAEALEAFDTLFFNERGELTEGGRSNVFVQIDGKWWTPPLACGVLPGVMRAVLLDDAQMGAGERVLTRDDVLNADALLLCNALRGALPARIVG</sequence>
<dbReference type="GO" id="GO:0000162">
    <property type="term" value="P:L-tryptophan biosynthetic process"/>
    <property type="evidence" value="ECO:0007669"/>
    <property type="project" value="TreeGrafter"/>
</dbReference>
<dbReference type="InterPro" id="IPR001544">
    <property type="entry name" value="Aminotrans_IV"/>
</dbReference>
<dbReference type="Proteomes" id="UP000295509">
    <property type="component" value="Unassembled WGS sequence"/>
</dbReference>
<dbReference type="GO" id="GO:0016829">
    <property type="term" value="F:lyase activity"/>
    <property type="evidence" value="ECO:0007669"/>
    <property type="project" value="UniProtKB-KW"/>
</dbReference>
<protein>
    <submittedName>
        <fullName evidence="3">Para-aminobenzoate synthetase/4-amino-4-deoxychorismate lyase</fullName>
    </submittedName>
</protein>
<dbReference type="OrthoDB" id="9803598at2"/>
<evidence type="ECO:0000313" key="3">
    <source>
        <dbReference type="EMBL" id="TDY50411.1"/>
    </source>
</evidence>
<reference evidence="3 4" key="1">
    <citation type="submission" date="2019-03" db="EMBL/GenBank/DDBJ databases">
        <title>Genomic Encyclopedia of Type Strains, Phase III (KMG-III): the genomes of soil and plant-associated and newly described type strains.</title>
        <authorList>
            <person name="Whitman W."/>
        </authorList>
    </citation>
    <scope>NUCLEOTIDE SEQUENCE [LARGE SCALE GENOMIC DNA]</scope>
    <source>
        <strain evidence="3 4">LMG 29544</strain>
    </source>
</reference>
<evidence type="ECO:0000256" key="1">
    <source>
        <dbReference type="SAM" id="MobiDB-lite"/>
    </source>
</evidence>
<dbReference type="InterPro" id="IPR043131">
    <property type="entry name" value="BCAT-like_N"/>
</dbReference>